<dbReference type="InterPro" id="IPR021622">
    <property type="entry name" value="Afadin/alpha-actinin-bd"/>
</dbReference>
<organism evidence="11 12">
    <name type="scientific">Rhizophlyctis rosea</name>
    <dbReference type="NCBI Taxonomy" id="64517"/>
    <lineage>
        <taxon>Eukaryota</taxon>
        <taxon>Fungi</taxon>
        <taxon>Fungi incertae sedis</taxon>
        <taxon>Chytridiomycota</taxon>
        <taxon>Chytridiomycota incertae sedis</taxon>
        <taxon>Chytridiomycetes</taxon>
        <taxon>Rhizophlyctidales</taxon>
        <taxon>Rhizophlyctidaceae</taxon>
        <taxon>Rhizophlyctis</taxon>
    </lineage>
</organism>
<evidence type="ECO:0000256" key="2">
    <source>
        <dbReference type="ARBA" id="ARBA00004300"/>
    </source>
</evidence>
<dbReference type="GO" id="GO:0035735">
    <property type="term" value="P:intraciliary transport involved in cilium assembly"/>
    <property type="evidence" value="ECO:0007669"/>
    <property type="project" value="TreeGrafter"/>
</dbReference>
<evidence type="ECO:0000256" key="6">
    <source>
        <dbReference type="ARBA" id="ARBA00022949"/>
    </source>
</evidence>
<dbReference type="GO" id="GO:0036064">
    <property type="term" value="C:ciliary basal body"/>
    <property type="evidence" value="ECO:0007669"/>
    <property type="project" value="TreeGrafter"/>
</dbReference>
<dbReference type="AlphaFoldDB" id="A0AAD5SGT4"/>
<comment type="subcellular location">
    <subcellularLocation>
        <location evidence="1">Cell junction</location>
    </subcellularLocation>
    <subcellularLocation>
        <location evidence="2">Cytoplasm</location>
        <location evidence="2">Cytoskeleton</location>
        <location evidence="2">Microtubule organizing center</location>
        <location evidence="2">Centrosome</location>
    </subcellularLocation>
</comment>
<evidence type="ECO:0000256" key="1">
    <source>
        <dbReference type="ARBA" id="ARBA00004282"/>
    </source>
</evidence>
<dbReference type="InterPro" id="IPR052300">
    <property type="entry name" value="Adhesion_Centrosome_assoc"/>
</dbReference>
<accession>A0AAD5SGT4</accession>
<keyword evidence="4" id="KW-0963">Cytoplasm</keyword>
<evidence type="ECO:0000256" key="3">
    <source>
        <dbReference type="ARBA" id="ARBA00009291"/>
    </source>
</evidence>
<reference evidence="11" key="1">
    <citation type="submission" date="2020-05" db="EMBL/GenBank/DDBJ databases">
        <title>Phylogenomic resolution of chytrid fungi.</title>
        <authorList>
            <person name="Stajich J.E."/>
            <person name="Amses K."/>
            <person name="Simmons R."/>
            <person name="Seto K."/>
            <person name="Myers J."/>
            <person name="Bonds A."/>
            <person name="Quandt C.A."/>
            <person name="Barry K."/>
            <person name="Liu P."/>
            <person name="Grigoriev I."/>
            <person name="Longcore J.E."/>
            <person name="James T.Y."/>
        </authorList>
    </citation>
    <scope>NUCLEOTIDE SEQUENCE</scope>
    <source>
        <strain evidence="11">JEL0318</strain>
    </source>
</reference>
<evidence type="ECO:0000256" key="5">
    <source>
        <dbReference type="ARBA" id="ARBA00022889"/>
    </source>
</evidence>
<feature type="region of interest" description="Disordered" evidence="10">
    <location>
        <begin position="338"/>
        <end position="374"/>
    </location>
</feature>
<keyword evidence="12" id="KW-1185">Reference proteome</keyword>
<evidence type="ECO:0000313" key="11">
    <source>
        <dbReference type="EMBL" id="KAJ3054349.1"/>
    </source>
</evidence>
<dbReference type="EMBL" id="JADGJD010000142">
    <property type="protein sequence ID" value="KAJ3054349.1"/>
    <property type="molecule type" value="Genomic_DNA"/>
</dbReference>
<protein>
    <submittedName>
        <fullName evidence="11">Uncharacterized protein</fullName>
    </submittedName>
</protein>
<keyword evidence="5" id="KW-0130">Cell adhesion</keyword>
<evidence type="ECO:0000256" key="7">
    <source>
        <dbReference type="ARBA" id="ARBA00023054"/>
    </source>
</evidence>
<dbReference type="PANTHER" id="PTHR46507:SF4">
    <property type="entry name" value="SSX FAMILY MEMBER 2 INTERACTING PROTEIN"/>
    <property type="match status" value="1"/>
</dbReference>
<feature type="non-terminal residue" evidence="11">
    <location>
        <position position="1"/>
    </location>
</feature>
<dbReference type="GO" id="GO:0007155">
    <property type="term" value="P:cell adhesion"/>
    <property type="evidence" value="ECO:0007669"/>
    <property type="project" value="UniProtKB-KW"/>
</dbReference>
<feature type="region of interest" description="Disordered" evidence="10">
    <location>
        <begin position="397"/>
        <end position="421"/>
    </location>
</feature>
<feature type="compositionally biased region" description="Basic and acidic residues" evidence="10">
    <location>
        <begin position="359"/>
        <end position="374"/>
    </location>
</feature>
<comment type="caution">
    <text evidence="11">The sequence shown here is derived from an EMBL/GenBank/DDBJ whole genome shotgun (WGS) entry which is preliminary data.</text>
</comment>
<keyword evidence="7 9" id="KW-0175">Coiled coil</keyword>
<keyword evidence="6" id="KW-0965">Cell junction</keyword>
<dbReference type="Proteomes" id="UP001212841">
    <property type="component" value="Unassembled WGS sequence"/>
</dbReference>
<keyword evidence="8" id="KW-0206">Cytoskeleton</keyword>
<evidence type="ECO:0000256" key="4">
    <source>
        <dbReference type="ARBA" id="ARBA00022490"/>
    </source>
</evidence>
<comment type="similarity">
    <text evidence="3">Belongs to the ADIP family.</text>
</comment>
<evidence type="ECO:0000313" key="12">
    <source>
        <dbReference type="Proteomes" id="UP001212841"/>
    </source>
</evidence>
<feature type="compositionally biased region" description="Polar residues" evidence="10">
    <location>
        <begin position="409"/>
        <end position="421"/>
    </location>
</feature>
<evidence type="ECO:0000256" key="9">
    <source>
        <dbReference type="SAM" id="Coils"/>
    </source>
</evidence>
<dbReference type="PANTHER" id="PTHR46507">
    <property type="entry name" value="AFADIN- AND ALPHA-ACTININ-BINDING PROTEIN"/>
    <property type="match status" value="1"/>
</dbReference>
<name>A0AAD5SGT4_9FUNG</name>
<evidence type="ECO:0000256" key="10">
    <source>
        <dbReference type="SAM" id="MobiDB-lite"/>
    </source>
</evidence>
<gene>
    <name evidence="11" type="ORF">HK097_002013</name>
</gene>
<feature type="compositionally biased region" description="Basic and acidic residues" evidence="10">
    <location>
        <begin position="397"/>
        <end position="408"/>
    </location>
</feature>
<sequence length="421" mass="48593">MAAHESTAVDNLQKSIDFVNRELAAAGFPAHLDILTSVGGKDHEAAQIVNCIFTLLQQRQKDVAYREDMHDRLRRLGNDNDDLSETTIRLKARLEQSERELDTLNNKLDTLESTTRTLREKHKVAKEEAKTAQVTLQQSKAQFTHEMRKRERDFVRLREQLQRSMTEKHPKGGSIKIVNALPKATSNLASKKEKKDEDGMYSAVITSYELREKEIISENANLRRCLFELYSELQTQLIRRDDVGGGHLDDVESDKFGGRQEDVQFQMPFDLVRHSVVHKVRSAIEETKEEWGVLRHSQGGGQVPEELVEELERLRRECDEYRDLLQKQNQLLTMSFESQAGGKGGEGSTDTFEMSAELEEQRREIEEQRTQLEEDRRKFTEAAIKLGLEREALQREQDQFVDEQRMTETENLLQNLPKTPA</sequence>
<dbReference type="Pfam" id="PF11559">
    <property type="entry name" value="ADIP"/>
    <property type="match status" value="1"/>
</dbReference>
<feature type="coiled-coil region" evidence="9">
    <location>
        <begin position="66"/>
        <end position="142"/>
    </location>
</feature>
<evidence type="ECO:0000256" key="8">
    <source>
        <dbReference type="ARBA" id="ARBA00023212"/>
    </source>
</evidence>
<proteinExistence type="inferred from homology"/>